<name>A0A9D4TS88_CHLVU</name>
<dbReference type="EMBL" id="SIDB01000004">
    <property type="protein sequence ID" value="KAI3433357.1"/>
    <property type="molecule type" value="Genomic_DNA"/>
</dbReference>
<reference evidence="2" key="1">
    <citation type="journal article" date="2019" name="Plant J.">
        <title>Chlorella vulgaris genome assembly and annotation reveals the molecular basis for metabolic acclimation to high light conditions.</title>
        <authorList>
            <person name="Cecchin M."/>
            <person name="Marcolungo L."/>
            <person name="Rossato M."/>
            <person name="Girolomoni L."/>
            <person name="Cosentino E."/>
            <person name="Cuine S."/>
            <person name="Li-Beisson Y."/>
            <person name="Delledonne M."/>
            <person name="Ballottari M."/>
        </authorList>
    </citation>
    <scope>NUCLEOTIDE SEQUENCE</scope>
    <source>
        <strain evidence="2">211/11P</strain>
    </source>
</reference>
<dbReference type="Proteomes" id="UP001055712">
    <property type="component" value="Unassembled WGS sequence"/>
</dbReference>
<feature type="region of interest" description="Disordered" evidence="1">
    <location>
        <begin position="117"/>
        <end position="210"/>
    </location>
</feature>
<evidence type="ECO:0000313" key="3">
    <source>
        <dbReference type="Proteomes" id="UP001055712"/>
    </source>
</evidence>
<feature type="region of interest" description="Disordered" evidence="1">
    <location>
        <begin position="413"/>
        <end position="452"/>
    </location>
</feature>
<feature type="compositionally biased region" description="Low complexity" evidence="1">
    <location>
        <begin position="286"/>
        <end position="328"/>
    </location>
</feature>
<accession>A0A9D4TS88</accession>
<protein>
    <submittedName>
        <fullName evidence="2">Uncharacterized protein</fullName>
    </submittedName>
</protein>
<organism evidence="2 3">
    <name type="scientific">Chlorella vulgaris</name>
    <name type="common">Green alga</name>
    <dbReference type="NCBI Taxonomy" id="3077"/>
    <lineage>
        <taxon>Eukaryota</taxon>
        <taxon>Viridiplantae</taxon>
        <taxon>Chlorophyta</taxon>
        <taxon>core chlorophytes</taxon>
        <taxon>Trebouxiophyceae</taxon>
        <taxon>Chlorellales</taxon>
        <taxon>Chlorellaceae</taxon>
        <taxon>Chlorella clade</taxon>
        <taxon>Chlorella</taxon>
    </lineage>
</organism>
<reference evidence="2" key="2">
    <citation type="submission" date="2020-11" db="EMBL/GenBank/DDBJ databases">
        <authorList>
            <person name="Cecchin M."/>
            <person name="Marcolungo L."/>
            <person name="Rossato M."/>
            <person name="Girolomoni L."/>
            <person name="Cosentino E."/>
            <person name="Cuine S."/>
            <person name="Li-Beisson Y."/>
            <person name="Delledonne M."/>
            <person name="Ballottari M."/>
        </authorList>
    </citation>
    <scope>NUCLEOTIDE SEQUENCE</scope>
    <source>
        <strain evidence="2">211/11P</strain>
        <tissue evidence="2">Whole cell</tissue>
    </source>
</reference>
<proteinExistence type="predicted"/>
<keyword evidence="3" id="KW-1185">Reference proteome</keyword>
<feature type="compositionally biased region" description="Low complexity" evidence="1">
    <location>
        <begin position="418"/>
        <end position="450"/>
    </location>
</feature>
<gene>
    <name evidence="2" type="ORF">D9Q98_003175</name>
</gene>
<dbReference type="AlphaFoldDB" id="A0A9D4TS88"/>
<sequence>MVAAAADALLPVARGLASAAMSAIRSAGRTPTGTVILRRSPTADSSSTSSSAGVEYAVVEAAGAQVLTGTIGGAGRQLQAASARAAAVTITSQPADATWAGDAAAVAGAPVALPIIPSGTSLRKVPDKAADKPTASPPPPSNAATPASSSQPMPTPAPLPASSKAQESTDPSFAPLSVTEKEAAGAPPSSSTSPPSEPASSSVDGAGKLEQMLQALSAAAASPDVQADPKFEPVQKLLAAAPAAGEPRAKFAVSLLKGIDSVSEDDSSSVFGLARVLLEKALDENSSGNASGGSPAALSPTAAGSTSTAAAATASPAAAPAPAATGFSSSNGGKYDALLSALTAAASASDLELDDRFDPLRVLLASAPEDPERRHNFARSLLQGIEGVQEGDYTSPFALAKILLERSLDNGALPTDEAGPSSIAAAAAAPSSGSASSPPTASTGSSGGAASKHEQMLQTLLAAAASPDIKANPKFFAVRKLLAAAPASGEPRAKFAASLLKGIDSAAEDDSSSVFGSARMLLEVALEDASV</sequence>
<comment type="caution">
    <text evidence="2">The sequence shown here is derived from an EMBL/GenBank/DDBJ whole genome shotgun (WGS) entry which is preliminary data.</text>
</comment>
<evidence type="ECO:0000256" key="1">
    <source>
        <dbReference type="SAM" id="MobiDB-lite"/>
    </source>
</evidence>
<feature type="compositionally biased region" description="Low complexity" evidence="1">
    <location>
        <begin position="184"/>
        <end position="202"/>
    </location>
</feature>
<evidence type="ECO:0000313" key="2">
    <source>
        <dbReference type="EMBL" id="KAI3433357.1"/>
    </source>
</evidence>
<feature type="region of interest" description="Disordered" evidence="1">
    <location>
        <begin position="284"/>
        <end position="328"/>
    </location>
</feature>